<evidence type="ECO:0000256" key="6">
    <source>
        <dbReference type="SAM" id="MobiDB-lite"/>
    </source>
</evidence>
<gene>
    <name evidence="8" type="ORF">FZD51_23155</name>
</gene>
<feature type="region of interest" description="Disordered" evidence="6">
    <location>
        <begin position="24"/>
        <end position="68"/>
    </location>
</feature>
<feature type="compositionally biased region" description="Low complexity" evidence="6">
    <location>
        <begin position="39"/>
        <end position="48"/>
    </location>
</feature>
<protein>
    <recommendedName>
        <fullName evidence="5">Peptidyl-prolyl cis-trans isomerase</fullName>
        <shortName evidence="5">PPIase</shortName>
        <ecNumber evidence="5">5.2.1.8</ecNumber>
    </recommendedName>
</protein>
<evidence type="ECO:0000256" key="2">
    <source>
        <dbReference type="ARBA" id="ARBA00002388"/>
    </source>
</evidence>
<evidence type="ECO:0000256" key="4">
    <source>
        <dbReference type="ARBA" id="ARBA00023235"/>
    </source>
</evidence>
<proteinExistence type="inferred from homology"/>
<evidence type="ECO:0000256" key="5">
    <source>
        <dbReference type="RuleBase" id="RU363019"/>
    </source>
</evidence>
<dbReference type="EMBL" id="VTER01000016">
    <property type="protein sequence ID" value="TYS42277.1"/>
    <property type="molecule type" value="Genomic_DNA"/>
</dbReference>
<dbReference type="Proteomes" id="UP000322139">
    <property type="component" value="Unassembled WGS sequence"/>
</dbReference>
<comment type="caution">
    <text evidence="8">The sequence shown here is derived from an EMBL/GenBank/DDBJ whole genome shotgun (WGS) entry which is preliminary data.</text>
</comment>
<comment type="catalytic activity">
    <reaction evidence="1 5">
        <text>[protein]-peptidylproline (omega=180) = [protein]-peptidylproline (omega=0)</text>
        <dbReference type="Rhea" id="RHEA:16237"/>
        <dbReference type="Rhea" id="RHEA-COMP:10747"/>
        <dbReference type="Rhea" id="RHEA-COMP:10748"/>
        <dbReference type="ChEBI" id="CHEBI:83833"/>
        <dbReference type="ChEBI" id="CHEBI:83834"/>
        <dbReference type="EC" id="5.2.1.8"/>
    </reaction>
</comment>
<dbReference type="InterPro" id="IPR044666">
    <property type="entry name" value="Cyclophilin_A-like"/>
</dbReference>
<evidence type="ECO:0000256" key="1">
    <source>
        <dbReference type="ARBA" id="ARBA00000971"/>
    </source>
</evidence>
<accession>A0A5D4QTF2</accession>
<dbReference type="SUPFAM" id="SSF50891">
    <property type="entry name" value="Cyclophilin-like"/>
    <property type="match status" value="1"/>
</dbReference>
<dbReference type="PROSITE" id="PS51257">
    <property type="entry name" value="PROKAR_LIPOPROTEIN"/>
    <property type="match status" value="1"/>
</dbReference>
<dbReference type="PANTHER" id="PTHR45625">
    <property type="entry name" value="PEPTIDYL-PROLYL CIS-TRANS ISOMERASE-RELATED"/>
    <property type="match status" value="1"/>
</dbReference>
<keyword evidence="3 5" id="KW-0697">Rotamase</keyword>
<dbReference type="InterPro" id="IPR029000">
    <property type="entry name" value="Cyclophilin-like_dom_sf"/>
</dbReference>
<evidence type="ECO:0000313" key="8">
    <source>
        <dbReference type="EMBL" id="TYS42277.1"/>
    </source>
</evidence>
<feature type="signal peptide" evidence="5">
    <location>
        <begin position="1"/>
        <end position="18"/>
    </location>
</feature>
<dbReference type="Pfam" id="PF00160">
    <property type="entry name" value="Pro_isomerase"/>
    <property type="match status" value="1"/>
</dbReference>
<name>A0A5D4QTF2_9BACI</name>
<dbReference type="InterPro" id="IPR002130">
    <property type="entry name" value="Cyclophilin-type_PPIase_dom"/>
</dbReference>
<evidence type="ECO:0000259" key="7">
    <source>
        <dbReference type="PROSITE" id="PS50072"/>
    </source>
</evidence>
<keyword evidence="5" id="KW-0732">Signal</keyword>
<dbReference type="GO" id="GO:0003755">
    <property type="term" value="F:peptidyl-prolyl cis-trans isomerase activity"/>
    <property type="evidence" value="ECO:0007669"/>
    <property type="project" value="UniProtKB-UniRule"/>
</dbReference>
<feature type="domain" description="PPIase cyclophilin-type" evidence="7">
    <location>
        <begin position="76"/>
        <end position="249"/>
    </location>
</feature>
<dbReference type="RefSeq" id="WP_148976891.1">
    <property type="nucleotide sequence ID" value="NZ_JBNILB010000029.1"/>
</dbReference>
<dbReference type="PROSITE" id="PS50072">
    <property type="entry name" value="CSA_PPIASE_2"/>
    <property type="match status" value="1"/>
</dbReference>
<comment type="similarity">
    <text evidence="5">Belongs to the cyclophilin-type PPIase family.</text>
</comment>
<dbReference type="PANTHER" id="PTHR45625:SF4">
    <property type="entry name" value="PEPTIDYLPROLYL ISOMERASE DOMAIN AND WD REPEAT-CONTAINING PROTEIN 1"/>
    <property type="match status" value="1"/>
</dbReference>
<reference evidence="8 9" key="1">
    <citation type="submission" date="2019-08" db="EMBL/GenBank/DDBJ databases">
        <title>Bacillus genomes from the desert of Cuatro Cienegas, Coahuila.</title>
        <authorList>
            <person name="Olmedo-Alvarez G."/>
        </authorList>
    </citation>
    <scope>NUCLEOTIDE SEQUENCE [LARGE SCALE GENOMIC DNA]</scope>
    <source>
        <strain evidence="8 9">CH446_14T</strain>
    </source>
</reference>
<organism evidence="8 9">
    <name type="scientific">Bacillus infantis</name>
    <dbReference type="NCBI Taxonomy" id="324767"/>
    <lineage>
        <taxon>Bacteria</taxon>
        <taxon>Bacillati</taxon>
        <taxon>Bacillota</taxon>
        <taxon>Bacilli</taxon>
        <taxon>Bacillales</taxon>
        <taxon>Bacillaceae</taxon>
        <taxon>Bacillus</taxon>
    </lineage>
</organism>
<sequence>MKKNFIYLFLAAVMMLLAACGTSTDPKSGAGKEGGGASEGTQGEQTEQAAEDKSSEGGYPQLTAEVGENERLVEMETSMGTIKIKLFPDHAPKAVENFITHSEEGYYDGQIFHRVINDFMIQGGDPDGTGMGGESIYGQPFEDEFSDKLYNLRGALSMANSGANTNGSQFFIVQKSTSEAGMKEQMEKAGYPEEIIAAYDKGGTPWLDSRHTVFGQVIEGMEIVDEIAAAETDESDRPVEEIKIKEIKVIK</sequence>
<evidence type="ECO:0000313" key="9">
    <source>
        <dbReference type="Proteomes" id="UP000322139"/>
    </source>
</evidence>
<dbReference type="PRINTS" id="PR00153">
    <property type="entry name" value="CSAPPISMRASE"/>
</dbReference>
<dbReference type="AlphaFoldDB" id="A0A5D4QTF2"/>
<dbReference type="Gene3D" id="2.40.100.10">
    <property type="entry name" value="Cyclophilin-like"/>
    <property type="match status" value="1"/>
</dbReference>
<dbReference type="EC" id="5.2.1.8" evidence="5"/>
<feature type="chain" id="PRO_5039748713" description="Peptidyl-prolyl cis-trans isomerase" evidence="5">
    <location>
        <begin position="19"/>
        <end position="251"/>
    </location>
</feature>
<keyword evidence="4 5" id="KW-0413">Isomerase</keyword>
<evidence type="ECO:0000256" key="3">
    <source>
        <dbReference type="ARBA" id="ARBA00023110"/>
    </source>
</evidence>
<comment type="function">
    <text evidence="2 5">PPIases accelerate the folding of proteins. It catalyzes the cis-trans isomerization of proline imidic peptide bonds in oligopeptides.</text>
</comment>